<sequence>MDNFLKRINLIQPFSFDLNTNKTDFVNNLRRNVDLKDIDGMFSTMFEAFEKSENTLKGSVSFNEFSLKKRQRFFDRKAGLAKAIGKYDMKGEKLQISGYIKAWSNFMYFFFAFLLLFYTIFIFGFFLNVEFSENTYIPVIFIIIHALFMIGIPYYVLKSSIKDLKKEIEREFHFIVSKNINI</sequence>
<dbReference type="EMBL" id="JBHSCY010000001">
    <property type="protein sequence ID" value="MFC4268789.1"/>
    <property type="molecule type" value="Genomic_DNA"/>
</dbReference>
<reference evidence="3" key="1">
    <citation type="journal article" date="2019" name="Int. J. Syst. Evol. Microbiol.">
        <title>The Global Catalogue of Microorganisms (GCM) 10K type strain sequencing project: providing services to taxonomists for standard genome sequencing and annotation.</title>
        <authorList>
            <consortium name="The Broad Institute Genomics Platform"/>
            <consortium name="The Broad Institute Genome Sequencing Center for Infectious Disease"/>
            <person name="Wu L."/>
            <person name="Ma J."/>
        </authorList>
    </citation>
    <scope>NUCLEOTIDE SEQUENCE [LARGE SCALE GENOMIC DNA]</scope>
    <source>
        <strain evidence="3">CECT 8655</strain>
    </source>
</reference>
<feature type="transmembrane region" description="Helical" evidence="1">
    <location>
        <begin position="106"/>
        <end position="129"/>
    </location>
</feature>
<proteinExistence type="predicted"/>
<keyword evidence="1" id="KW-0812">Transmembrane</keyword>
<keyword evidence="3" id="KW-1185">Reference proteome</keyword>
<accession>A0ABV8RBZ8</accession>
<keyword evidence="1" id="KW-0472">Membrane</keyword>
<comment type="caution">
    <text evidence="2">The sequence shown here is derived from an EMBL/GenBank/DDBJ whole genome shotgun (WGS) entry which is preliminary data.</text>
</comment>
<protein>
    <recommendedName>
        <fullName evidence="4">GTP-binding protein</fullName>
    </recommendedName>
</protein>
<organism evidence="2 3">
    <name type="scientific">Polaribacter marinivivus</name>
    <dbReference type="NCBI Taxonomy" id="1524260"/>
    <lineage>
        <taxon>Bacteria</taxon>
        <taxon>Pseudomonadati</taxon>
        <taxon>Bacteroidota</taxon>
        <taxon>Flavobacteriia</taxon>
        <taxon>Flavobacteriales</taxon>
        <taxon>Flavobacteriaceae</taxon>
    </lineage>
</organism>
<keyword evidence="1" id="KW-1133">Transmembrane helix</keyword>
<dbReference type="Proteomes" id="UP001595826">
    <property type="component" value="Unassembled WGS sequence"/>
</dbReference>
<name>A0ABV8RBZ8_9FLAO</name>
<feature type="transmembrane region" description="Helical" evidence="1">
    <location>
        <begin position="135"/>
        <end position="157"/>
    </location>
</feature>
<gene>
    <name evidence="2" type="ORF">ACFOWD_07715</name>
</gene>
<evidence type="ECO:0000256" key="1">
    <source>
        <dbReference type="SAM" id="Phobius"/>
    </source>
</evidence>
<evidence type="ECO:0008006" key="4">
    <source>
        <dbReference type="Google" id="ProtNLM"/>
    </source>
</evidence>
<evidence type="ECO:0000313" key="2">
    <source>
        <dbReference type="EMBL" id="MFC4268789.1"/>
    </source>
</evidence>
<evidence type="ECO:0000313" key="3">
    <source>
        <dbReference type="Proteomes" id="UP001595826"/>
    </source>
</evidence>
<dbReference type="RefSeq" id="WP_377409476.1">
    <property type="nucleotide sequence ID" value="NZ_JBHSCY010000001.1"/>
</dbReference>